<sequence>MGIRCLQGMLAIETFLDNDSQPKLVLTQEAIKQLNQQISKELLAILPQLNDSSYAIVGGLYQSSELLQPGFPIHTQLRQYANAALKGENNRRNQLVIGANEQGNLPAGLVLDTNAQVSPLLLLPFVIVTEHAKTKEIFEQQLMHKGMGSIELLQQVQNTIGTKVRHINFMTILDLAAMMHNHLQMAGFESLWQLLEQAMFSQNPKTKVTTPQFNEFYLSKKIIFTPFFSLVFWGTKGPGKTLADKQEKYLHYIQVQRQYIATLREHGLDVRQFVPTPQTWMPDTEHICFATLEQSRLAGDYYHEIIKPIDPNKNINVDKHTHQHLGVLFFQVTDENEGLEFYYPVTSDGIHKIEEVLKSVTPHPIPSKRTF</sequence>
<organism evidence="1">
    <name type="scientific">hydrothermal vent metagenome</name>
    <dbReference type="NCBI Taxonomy" id="652676"/>
    <lineage>
        <taxon>unclassified sequences</taxon>
        <taxon>metagenomes</taxon>
        <taxon>ecological metagenomes</taxon>
    </lineage>
</organism>
<dbReference type="EMBL" id="UOEW01000370">
    <property type="protein sequence ID" value="VAW42692.1"/>
    <property type="molecule type" value="Genomic_DNA"/>
</dbReference>
<proteinExistence type="predicted"/>
<accession>A0A3B0VUE7</accession>
<evidence type="ECO:0000313" key="1">
    <source>
        <dbReference type="EMBL" id="VAW42692.1"/>
    </source>
</evidence>
<dbReference type="AlphaFoldDB" id="A0A3B0VUE7"/>
<protein>
    <submittedName>
        <fullName evidence="1">Uncharacterized protein</fullName>
    </submittedName>
</protein>
<name>A0A3B0VUE7_9ZZZZ</name>
<reference evidence="1" key="1">
    <citation type="submission" date="2018-06" db="EMBL/GenBank/DDBJ databases">
        <authorList>
            <person name="Zhirakovskaya E."/>
        </authorList>
    </citation>
    <scope>NUCLEOTIDE SEQUENCE</scope>
</reference>
<gene>
    <name evidence="1" type="ORF">MNBD_GAMMA01-495</name>
</gene>